<dbReference type="AlphaFoldDB" id="A0A9P6K2Q8"/>
<keyword evidence="2" id="KW-1185">Reference proteome</keyword>
<organism evidence="1 2">
    <name type="scientific">Mortierella hygrophila</name>
    <dbReference type="NCBI Taxonomy" id="979708"/>
    <lineage>
        <taxon>Eukaryota</taxon>
        <taxon>Fungi</taxon>
        <taxon>Fungi incertae sedis</taxon>
        <taxon>Mucoromycota</taxon>
        <taxon>Mortierellomycotina</taxon>
        <taxon>Mortierellomycetes</taxon>
        <taxon>Mortierellales</taxon>
        <taxon>Mortierellaceae</taxon>
        <taxon>Mortierella</taxon>
    </lineage>
</organism>
<reference evidence="1" key="1">
    <citation type="journal article" date="2020" name="Fungal Divers.">
        <title>Resolving the Mortierellaceae phylogeny through synthesis of multi-gene phylogenetics and phylogenomics.</title>
        <authorList>
            <person name="Vandepol N."/>
            <person name="Liber J."/>
            <person name="Desiro A."/>
            <person name="Na H."/>
            <person name="Kennedy M."/>
            <person name="Barry K."/>
            <person name="Grigoriev I.V."/>
            <person name="Miller A.N."/>
            <person name="O'Donnell K."/>
            <person name="Stajich J.E."/>
            <person name="Bonito G."/>
        </authorList>
    </citation>
    <scope>NUCLEOTIDE SEQUENCE</scope>
    <source>
        <strain evidence="1">NRRL 2591</strain>
    </source>
</reference>
<sequence length="79" mass="9348">MEVLHLVGFHVIGTNLQRDHPSIFVDDEDYFTAKYIETRENVEEQHYYSYVVKLLMGMTTFKEIAEEYDTYGDDSSDEE</sequence>
<comment type="caution">
    <text evidence="1">The sequence shown here is derived from an EMBL/GenBank/DDBJ whole genome shotgun (WGS) entry which is preliminary data.</text>
</comment>
<evidence type="ECO:0000313" key="1">
    <source>
        <dbReference type="EMBL" id="KAF9543525.1"/>
    </source>
</evidence>
<dbReference type="EMBL" id="JAAAXW010000111">
    <property type="protein sequence ID" value="KAF9543525.1"/>
    <property type="molecule type" value="Genomic_DNA"/>
</dbReference>
<evidence type="ECO:0000313" key="2">
    <source>
        <dbReference type="Proteomes" id="UP000723463"/>
    </source>
</evidence>
<gene>
    <name evidence="1" type="ORF">EC957_000801</name>
</gene>
<protein>
    <submittedName>
        <fullName evidence="1">Uncharacterized protein</fullName>
    </submittedName>
</protein>
<dbReference type="Proteomes" id="UP000723463">
    <property type="component" value="Unassembled WGS sequence"/>
</dbReference>
<name>A0A9P6K2Q8_9FUNG</name>
<proteinExistence type="predicted"/>
<accession>A0A9P6K2Q8</accession>